<dbReference type="InterPro" id="IPR033932">
    <property type="entry name" value="YtcJ-like"/>
</dbReference>
<feature type="domain" description="Amidohydrolase 3" evidence="1">
    <location>
        <begin position="50"/>
        <end position="523"/>
    </location>
</feature>
<dbReference type="SUPFAM" id="SSF51556">
    <property type="entry name" value="Metallo-dependent hydrolases"/>
    <property type="match status" value="1"/>
</dbReference>
<evidence type="ECO:0000313" key="2">
    <source>
        <dbReference type="EMBL" id="MDR7084179.1"/>
    </source>
</evidence>
<dbReference type="InterPro" id="IPR032466">
    <property type="entry name" value="Metal_Hydrolase"/>
</dbReference>
<dbReference type="Gene3D" id="2.30.40.10">
    <property type="entry name" value="Urease, subunit C, domain 1"/>
    <property type="match status" value="1"/>
</dbReference>
<proteinExistence type="predicted"/>
<dbReference type="InterPro" id="IPR013108">
    <property type="entry name" value="Amidohydro_3"/>
</dbReference>
<reference evidence="2 3" key="1">
    <citation type="submission" date="2023-07" db="EMBL/GenBank/DDBJ databases">
        <title>Sorghum-associated microbial communities from plants grown in Nebraska, USA.</title>
        <authorList>
            <person name="Schachtman D."/>
        </authorList>
    </citation>
    <scope>NUCLEOTIDE SEQUENCE [LARGE SCALE GENOMIC DNA]</scope>
    <source>
        <strain evidence="2 3">BE167</strain>
    </source>
</reference>
<dbReference type="EMBL" id="JAVDVQ010000019">
    <property type="protein sequence ID" value="MDR7084179.1"/>
    <property type="molecule type" value="Genomic_DNA"/>
</dbReference>
<protein>
    <submittedName>
        <fullName evidence="2">Amidohydrolase YtcJ</fullName>
    </submittedName>
</protein>
<gene>
    <name evidence="2" type="ORF">J2X01_003487</name>
</gene>
<name>A0ABU1UG64_9MICC</name>
<sequence length="529" mass="55504">MTPTLFANATFHTLNPKQPRVEALLVEDGVIVAAGPAANLRAHAPAGTSTVDLGRAVVIPGLTDAHIHTASLARSMHEVDLRGTGNLAEALARVTAILPRYRDGEWILGGWWDFNKWQVPVQPDRASLDAACPRNPVALTSADGHTVWANSQALQLLGITRDTPHPAGGEIVRDAAGEPTGILRESAVYPVRKLAASGVSGNLPEQLREAQRYLLSLGVTGVHDIDGADALAALTSLREEGGLALRVHKLLAQDDLQASIAAGIRTGQGDSWIRHGAVKIFADGAAGSHTCHMSQPFPGGTSHGVEVTAYPELLALAGRAAEAGIAVAVHAIGDRANTLVLDALAAIRDTTALHSLRHRIEHVQFLQPADVPRLARLGVVASMQPQHCPSDLPILGMVEGRGLASYAWRSLLDAGATVAFGSDSPVEVPNPFHGLYAAITRTTAAGEPDGGWEPQERISLAEALHAYCVAPSFASGEEAVKGTLAAGMLADFAVLDTDIFTAEPAGIRDTKVLMTVTGGAVRYRNDAFS</sequence>
<dbReference type="SUPFAM" id="SSF51338">
    <property type="entry name" value="Composite domain of metallo-dependent hydrolases"/>
    <property type="match status" value="1"/>
</dbReference>
<evidence type="ECO:0000259" key="1">
    <source>
        <dbReference type="Pfam" id="PF07969"/>
    </source>
</evidence>
<organism evidence="2 3">
    <name type="scientific">Arthrobacter ginsengisoli</name>
    <dbReference type="NCBI Taxonomy" id="1356565"/>
    <lineage>
        <taxon>Bacteria</taxon>
        <taxon>Bacillati</taxon>
        <taxon>Actinomycetota</taxon>
        <taxon>Actinomycetes</taxon>
        <taxon>Micrococcales</taxon>
        <taxon>Micrococcaceae</taxon>
        <taxon>Arthrobacter</taxon>
    </lineage>
</organism>
<dbReference type="InterPro" id="IPR011059">
    <property type="entry name" value="Metal-dep_hydrolase_composite"/>
</dbReference>
<dbReference type="Proteomes" id="UP001252243">
    <property type="component" value="Unassembled WGS sequence"/>
</dbReference>
<dbReference type="CDD" id="cd01300">
    <property type="entry name" value="YtcJ_like"/>
    <property type="match status" value="1"/>
</dbReference>
<comment type="caution">
    <text evidence="2">The sequence shown here is derived from an EMBL/GenBank/DDBJ whole genome shotgun (WGS) entry which is preliminary data.</text>
</comment>
<accession>A0ABU1UG64</accession>
<dbReference type="Gene3D" id="3.10.310.70">
    <property type="match status" value="1"/>
</dbReference>
<dbReference type="PANTHER" id="PTHR22642">
    <property type="entry name" value="IMIDAZOLONEPROPIONASE"/>
    <property type="match status" value="1"/>
</dbReference>
<dbReference type="Gene3D" id="3.20.20.140">
    <property type="entry name" value="Metal-dependent hydrolases"/>
    <property type="match status" value="1"/>
</dbReference>
<dbReference type="PANTHER" id="PTHR22642:SF2">
    <property type="entry name" value="PROTEIN LONG AFTER FAR-RED 3"/>
    <property type="match status" value="1"/>
</dbReference>
<keyword evidence="3" id="KW-1185">Reference proteome</keyword>
<dbReference type="Pfam" id="PF07969">
    <property type="entry name" value="Amidohydro_3"/>
    <property type="match status" value="1"/>
</dbReference>
<dbReference type="RefSeq" id="WP_310060183.1">
    <property type="nucleotide sequence ID" value="NZ_JAVDVQ010000019.1"/>
</dbReference>
<evidence type="ECO:0000313" key="3">
    <source>
        <dbReference type="Proteomes" id="UP001252243"/>
    </source>
</evidence>